<evidence type="ECO:0000256" key="1">
    <source>
        <dbReference type="SAM" id="MobiDB-lite"/>
    </source>
</evidence>
<keyword evidence="2" id="KW-0472">Membrane</keyword>
<keyword evidence="2" id="KW-1133">Transmembrane helix</keyword>
<feature type="compositionally biased region" description="Low complexity" evidence="1">
    <location>
        <begin position="230"/>
        <end position="241"/>
    </location>
</feature>
<organism evidence="3 4">
    <name type="scientific">Nesterenkonia aethiopica</name>
    <dbReference type="NCBI Taxonomy" id="269144"/>
    <lineage>
        <taxon>Bacteria</taxon>
        <taxon>Bacillati</taxon>
        <taxon>Actinomycetota</taxon>
        <taxon>Actinomycetes</taxon>
        <taxon>Micrococcales</taxon>
        <taxon>Micrococcaceae</taxon>
        <taxon>Nesterenkonia</taxon>
    </lineage>
</organism>
<feature type="compositionally biased region" description="Low complexity" evidence="1">
    <location>
        <begin position="65"/>
        <end position="75"/>
    </location>
</feature>
<evidence type="ECO:0000256" key="2">
    <source>
        <dbReference type="SAM" id="Phobius"/>
    </source>
</evidence>
<sequence>MTLGIGRLDMAIINVIPSLPIHSSVLFALIAGLFLAALIIRAQRLPSRPSETSRRRASMSATTPRGGASAASRTGAPAAAASGRLTIHWGRTLVTVIGLIALLAAVVTGVLAAVTSLTVVTPLLCAAVVLASLATLRTMAVTRRRRGRRRRLDAALQEAMNPDVDAAGLRRPTVPNTAAAVPEQTGRTAPFDALTSDERGVGGPRSLQEVDDDGLPVDLAETFPADEEPAAPAAAASSPAEPWEPRELPLPKYLEAEKAERPLPEPLTPSEPKPSGEVKIGRTASSPAVAPPTPTRPQTAVQQSLDLDAVLKRRRA</sequence>
<gene>
    <name evidence="3" type="ORF">GCM10010529_21530</name>
</gene>
<feature type="transmembrane region" description="Helical" evidence="2">
    <location>
        <begin position="93"/>
        <end position="114"/>
    </location>
</feature>
<dbReference type="EMBL" id="BAAAVT010000013">
    <property type="protein sequence ID" value="GAA3068652.1"/>
    <property type="molecule type" value="Genomic_DNA"/>
</dbReference>
<feature type="compositionally biased region" description="Basic and acidic residues" evidence="1">
    <location>
        <begin position="243"/>
        <end position="263"/>
    </location>
</feature>
<feature type="transmembrane region" description="Helical" evidence="2">
    <location>
        <begin position="20"/>
        <end position="40"/>
    </location>
</feature>
<proteinExistence type="predicted"/>
<reference evidence="4" key="1">
    <citation type="journal article" date="2019" name="Int. J. Syst. Evol. Microbiol.">
        <title>The Global Catalogue of Microorganisms (GCM) 10K type strain sequencing project: providing services to taxonomists for standard genome sequencing and annotation.</title>
        <authorList>
            <consortium name="The Broad Institute Genomics Platform"/>
            <consortium name="The Broad Institute Genome Sequencing Center for Infectious Disease"/>
            <person name="Wu L."/>
            <person name="Ma J."/>
        </authorList>
    </citation>
    <scope>NUCLEOTIDE SEQUENCE [LARGE SCALE GENOMIC DNA]</scope>
    <source>
        <strain evidence="4">JCM 14309</strain>
    </source>
</reference>
<feature type="transmembrane region" description="Helical" evidence="2">
    <location>
        <begin position="120"/>
        <end position="141"/>
    </location>
</feature>
<evidence type="ECO:0000313" key="3">
    <source>
        <dbReference type="EMBL" id="GAA3068652.1"/>
    </source>
</evidence>
<feature type="region of interest" description="Disordered" evidence="1">
    <location>
        <begin position="49"/>
        <end position="75"/>
    </location>
</feature>
<comment type="caution">
    <text evidence="3">The sequence shown here is derived from an EMBL/GenBank/DDBJ whole genome shotgun (WGS) entry which is preliminary data.</text>
</comment>
<feature type="region of interest" description="Disordered" evidence="1">
    <location>
        <begin position="182"/>
        <end position="316"/>
    </location>
</feature>
<keyword evidence="2" id="KW-0812">Transmembrane</keyword>
<accession>A0ABP6M3G1</accession>
<name>A0ABP6M3G1_9MICC</name>
<dbReference type="Proteomes" id="UP001500236">
    <property type="component" value="Unassembled WGS sequence"/>
</dbReference>
<evidence type="ECO:0000313" key="4">
    <source>
        <dbReference type="Proteomes" id="UP001500236"/>
    </source>
</evidence>
<keyword evidence="4" id="KW-1185">Reference proteome</keyword>
<dbReference type="RefSeq" id="WP_344681228.1">
    <property type="nucleotide sequence ID" value="NZ_BAAAVT010000013.1"/>
</dbReference>
<protein>
    <submittedName>
        <fullName evidence="3">Uncharacterized protein</fullName>
    </submittedName>
</protein>